<dbReference type="CDD" id="cd07714">
    <property type="entry name" value="RNaseJ_MBL-fold"/>
    <property type="match status" value="1"/>
</dbReference>
<comment type="cofactor">
    <cofactor evidence="12">
        <name>Ca(2+)</name>
        <dbReference type="ChEBI" id="CHEBI:29108"/>
    </cofactor>
    <text evidence="12">Binds 1 Ca(2+) cation per subunit. Seen in 1 crystal structure, it is not clear if it is physiologically important.</text>
</comment>
<evidence type="ECO:0000256" key="1">
    <source>
        <dbReference type="ARBA" id="ARBA00022490"/>
    </source>
</evidence>
<dbReference type="InterPro" id="IPR004613">
    <property type="entry name" value="RNase_J"/>
</dbReference>
<comment type="subcellular location">
    <subcellularLocation>
        <location evidence="9">Cytoplasm</location>
    </subcellularLocation>
</comment>
<keyword evidence="3 12" id="KW-0479">Metal-binding</keyword>
<feature type="binding site" evidence="12">
    <location>
        <position position="84"/>
    </location>
    <ligand>
        <name>Zn(2+)</name>
        <dbReference type="ChEBI" id="CHEBI:29105"/>
        <label>1</label>
        <note>catalytic</note>
    </ligand>
</feature>
<evidence type="ECO:0000256" key="8">
    <source>
        <dbReference type="ARBA" id="ARBA00022884"/>
    </source>
</evidence>
<evidence type="ECO:0000256" key="7">
    <source>
        <dbReference type="ARBA" id="ARBA00022839"/>
    </source>
</evidence>
<feature type="binding site" evidence="12">
    <location>
        <position position="88"/>
    </location>
    <ligand>
        <name>Zn(2+)</name>
        <dbReference type="ChEBI" id="CHEBI:29105"/>
        <label>1</label>
        <note>catalytic</note>
    </ligand>
</feature>
<feature type="active site" description="Proton donor" evidence="10">
    <location>
        <position position="205"/>
    </location>
</feature>
<keyword evidence="1 9" id="KW-0963">Cytoplasm</keyword>
<dbReference type="InterPro" id="IPR036866">
    <property type="entry name" value="RibonucZ/Hydroxyglut_hydro"/>
</dbReference>
<dbReference type="GO" id="GO:0005737">
    <property type="term" value="C:cytoplasm"/>
    <property type="evidence" value="ECO:0007669"/>
    <property type="project" value="UniProtKB-SubCell"/>
</dbReference>
<sequence length="562" mass="60195">MTEAHIEAELPPPLPEGGLRIIPLGGLGAIGRNMTVFEYDGKLLIVDCGVLFPDVEQPGVDLILPDFGPILDRLADVQAIVLTHGHEDHIGAVPYLLAHKPDIPLVGSQFTLALVEAKLAERRIQPYTLTVREGGRERLGPFECEFFAVNHSIPDALAVAIRTPAGLVLHTGDFKMDQLPLDGRITDLAGFARLGAEGVDLLLSDSTNAEIPGFVTPEREIGPVLDSIFAKAKGRIIVASFASHVHRVQQVFDSAIEHGRKVALIGRSMVRNMGIARDLGLLNIPAGLVIGIEEATTLPPEQIVLMSTGSQGEPMSALGRMASGDHRHITIAPGDTVVLASSLVPGNETSVYRVINRLARAGAVVVHKDVAKVHVSGHAPAGELLYLLNVTRPSNLMPVHGEWRHLRAHARLGIESGVAPDRVVLCEDGDVVDLVEGRASLVGHVKSRYVYVDGLAVGDVSESLLTERRILGDGGFIATTVVVDSVTGKVVAGPTLSAKGFSEDPEAFNPVVPLVTEALNRAAADGITDPHQLQQIVRRTVGRWVNDKYRRRPMIVPTVVEV</sequence>
<evidence type="ECO:0000313" key="15">
    <source>
        <dbReference type="Proteomes" id="UP000198210"/>
    </source>
</evidence>
<protein>
    <recommendedName>
        <fullName evidence="9">Ribonuclease J</fullName>
        <shortName evidence="9">RNase J</shortName>
        <ecNumber evidence="9">3.1.-.-</ecNumber>
    </recommendedName>
</protein>
<dbReference type="GO" id="GO:0006364">
    <property type="term" value="P:rRNA processing"/>
    <property type="evidence" value="ECO:0007669"/>
    <property type="project" value="UniProtKB-UniRule"/>
</dbReference>
<dbReference type="GO" id="GO:0003723">
    <property type="term" value="F:RNA binding"/>
    <property type="evidence" value="ECO:0007669"/>
    <property type="project" value="UniProtKB-UniRule"/>
</dbReference>
<reference evidence="14 15" key="1">
    <citation type="submission" date="2016-06" db="EMBL/GenBank/DDBJ databases">
        <authorList>
            <person name="Kjaerup R.B."/>
            <person name="Dalgaard T.S."/>
            <person name="Juul-Madsen H.R."/>
        </authorList>
    </citation>
    <scope>NUCLEOTIDE SEQUENCE [LARGE SCALE GENOMIC DNA]</scope>
    <source>
        <strain evidence="14 15">DSM 45097</strain>
    </source>
</reference>
<comment type="similarity">
    <text evidence="9">Belongs to the metallo-beta-lactamase superfamily. RNA-metabolizing metallo-beta-lactamase-like family. Bacterial RNase J subfamily.</text>
</comment>
<dbReference type="InterPro" id="IPR041636">
    <property type="entry name" value="RNase_J_C"/>
</dbReference>
<proteinExistence type="inferred from homology"/>
<dbReference type="InterPro" id="IPR055132">
    <property type="entry name" value="RNase_J_b_CASP"/>
</dbReference>
<comment type="subunit">
    <text evidence="9">Homodimer, may be a subunit of the RNA degradosome.</text>
</comment>
<dbReference type="InterPro" id="IPR001587">
    <property type="entry name" value="RNase_J_CS"/>
</dbReference>
<comment type="function">
    <text evidence="9">An RNase that has 5'-3' exonuclease and possibly endonuclease activity. Involved in maturation of rRNA and in some organisms also mRNA maturation and/or decay.</text>
</comment>
<keyword evidence="5 9" id="KW-0378">Hydrolase</keyword>
<keyword evidence="15" id="KW-1185">Reference proteome</keyword>
<gene>
    <name evidence="9" type="primary">rnj</name>
    <name evidence="14" type="ORF">GA0074704_2156</name>
</gene>
<dbReference type="PROSITE" id="PS01292">
    <property type="entry name" value="UPF0036"/>
    <property type="match status" value="1"/>
</dbReference>
<dbReference type="HAMAP" id="MF_01491">
    <property type="entry name" value="RNase_J_bact"/>
    <property type="match status" value="1"/>
</dbReference>
<dbReference type="GO" id="GO:0008270">
    <property type="term" value="F:zinc ion binding"/>
    <property type="evidence" value="ECO:0007669"/>
    <property type="project" value="InterPro"/>
</dbReference>
<evidence type="ECO:0000256" key="12">
    <source>
        <dbReference type="PIRSR" id="PIRSR004803-3"/>
    </source>
</evidence>
<dbReference type="PANTHER" id="PTHR43694">
    <property type="entry name" value="RIBONUCLEASE J"/>
    <property type="match status" value="1"/>
</dbReference>
<feature type="domain" description="Metallo-beta-lactamase" evidence="13">
    <location>
        <begin position="31"/>
        <end position="225"/>
    </location>
</feature>
<feature type="binding site" evidence="12">
    <location>
        <position position="61"/>
    </location>
    <ligand>
        <name>Ca(2+)</name>
        <dbReference type="ChEBI" id="CHEBI:29108"/>
    </ligand>
</feature>
<feature type="binding site" evidence="12">
    <location>
        <position position="400"/>
    </location>
    <ligand>
        <name>Zn(2+)</name>
        <dbReference type="ChEBI" id="CHEBI:29105"/>
        <label>1</label>
        <note>catalytic</note>
    </ligand>
</feature>
<dbReference type="Gene3D" id="3.60.15.10">
    <property type="entry name" value="Ribonuclease Z/Hydroxyacylglutathione hydrolase-like"/>
    <property type="match status" value="1"/>
</dbReference>
<accession>A0A1C5HQG9</accession>
<evidence type="ECO:0000256" key="4">
    <source>
        <dbReference type="ARBA" id="ARBA00022759"/>
    </source>
</evidence>
<evidence type="ECO:0000256" key="2">
    <source>
        <dbReference type="ARBA" id="ARBA00022722"/>
    </source>
</evidence>
<feature type="active site" description="Proton acceptor" evidence="10">
    <location>
        <position position="378"/>
    </location>
</feature>
<feature type="binding site" evidence="9 11">
    <location>
        <begin position="374"/>
        <end position="378"/>
    </location>
    <ligand>
        <name>substrate</name>
    </ligand>
</feature>
<keyword evidence="9" id="KW-0698">rRNA processing</keyword>
<dbReference type="NCBIfam" id="TIGR00649">
    <property type="entry name" value="MG423"/>
    <property type="match status" value="1"/>
</dbReference>
<feature type="binding site" evidence="12">
    <location>
        <position position="173"/>
    </location>
    <ligand>
        <name>Zn(2+)</name>
        <dbReference type="ChEBI" id="CHEBI:29105"/>
        <label>1</label>
        <note>catalytic</note>
    </ligand>
</feature>
<dbReference type="PANTHER" id="PTHR43694:SF1">
    <property type="entry name" value="RIBONUCLEASE J"/>
    <property type="match status" value="1"/>
</dbReference>
<organism evidence="14 15">
    <name type="scientific">Micromonospora siamensis</name>
    <dbReference type="NCBI Taxonomy" id="299152"/>
    <lineage>
        <taxon>Bacteria</taxon>
        <taxon>Bacillati</taxon>
        <taxon>Actinomycetota</taxon>
        <taxon>Actinomycetes</taxon>
        <taxon>Micromonosporales</taxon>
        <taxon>Micromonosporaceae</taxon>
        <taxon>Micromonospora</taxon>
    </lineage>
</organism>
<feature type="binding site" evidence="12">
    <location>
        <position position="86"/>
    </location>
    <ligand>
        <name>Zn(2+)</name>
        <dbReference type="ChEBI" id="CHEBI:29105"/>
        <label>1</label>
        <note>catalytic</note>
    </ligand>
</feature>
<evidence type="ECO:0000256" key="10">
    <source>
        <dbReference type="PIRSR" id="PIRSR004803-1"/>
    </source>
</evidence>
<feature type="binding site" evidence="12">
    <location>
        <position position="89"/>
    </location>
    <ligand>
        <name>Zn(2+)</name>
        <dbReference type="ChEBI" id="CHEBI:29105"/>
        <label>1</label>
        <note>catalytic</note>
    </ligand>
</feature>
<keyword evidence="2 9" id="KW-0540">Nuclease</keyword>
<evidence type="ECO:0000256" key="6">
    <source>
        <dbReference type="ARBA" id="ARBA00022833"/>
    </source>
</evidence>
<name>A0A1C5HQG9_9ACTN</name>
<dbReference type="Gene3D" id="3.10.20.580">
    <property type="match status" value="1"/>
</dbReference>
<feature type="binding site" evidence="12">
    <location>
        <position position="453"/>
    </location>
    <ligand>
        <name>Ca(2+)</name>
        <dbReference type="ChEBI" id="CHEBI:29108"/>
    </ligand>
</feature>
<dbReference type="Pfam" id="PF22505">
    <property type="entry name" value="RNase_J_b_CASP"/>
    <property type="match status" value="1"/>
</dbReference>
<dbReference type="EMBL" id="LT607751">
    <property type="protein sequence ID" value="SCG48239.1"/>
    <property type="molecule type" value="Genomic_DNA"/>
</dbReference>
<feature type="binding site" evidence="11">
    <location>
        <begin position="242"/>
        <end position="244"/>
    </location>
    <ligand>
        <name>substrate</name>
    </ligand>
</feature>
<evidence type="ECO:0000256" key="9">
    <source>
        <dbReference type="HAMAP-Rule" id="MF_01491"/>
    </source>
</evidence>
<dbReference type="Pfam" id="PF17770">
    <property type="entry name" value="RNase_J_C"/>
    <property type="match status" value="1"/>
</dbReference>
<dbReference type="Pfam" id="PF07521">
    <property type="entry name" value="RMMBL"/>
    <property type="match status" value="1"/>
</dbReference>
<dbReference type="EC" id="3.1.-.-" evidence="9"/>
<evidence type="ECO:0000256" key="3">
    <source>
        <dbReference type="ARBA" id="ARBA00022723"/>
    </source>
</evidence>
<dbReference type="PIRSF" id="PIRSF004803">
    <property type="entry name" value="RnjA"/>
    <property type="match status" value="1"/>
</dbReference>
<dbReference type="Proteomes" id="UP000198210">
    <property type="component" value="Chromosome I"/>
</dbReference>
<dbReference type="Pfam" id="PF12706">
    <property type="entry name" value="Lactamase_B_2"/>
    <property type="match status" value="1"/>
</dbReference>
<keyword evidence="7 9" id="KW-0269">Exonuclease</keyword>
<dbReference type="InterPro" id="IPR001279">
    <property type="entry name" value="Metallo-B-lactamas"/>
</dbReference>
<dbReference type="InterPro" id="IPR042173">
    <property type="entry name" value="RNase_J_2"/>
</dbReference>
<dbReference type="GO" id="GO:0004521">
    <property type="term" value="F:RNA endonuclease activity"/>
    <property type="evidence" value="ECO:0007669"/>
    <property type="project" value="UniProtKB-UniRule"/>
</dbReference>
<dbReference type="AlphaFoldDB" id="A0A1C5HQG9"/>
<evidence type="ECO:0000256" key="11">
    <source>
        <dbReference type="PIRSR" id="PIRSR004803-2"/>
    </source>
</evidence>
<dbReference type="GO" id="GO:0004534">
    <property type="term" value="F:5'-3' RNA exonuclease activity"/>
    <property type="evidence" value="ECO:0007669"/>
    <property type="project" value="UniProtKB-UniRule"/>
</dbReference>
<evidence type="ECO:0000256" key="5">
    <source>
        <dbReference type="ARBA" id="ARBA00022801"/>
    </source>
</evidence>
<evidence type="ECO:0000259" key="13">
    <source>
        <dbReference type="SMART" id="SM00849"/>
    </source>
</evidence>
<dbReference type="SUPFAM" id="SSF56281">
    <property type="entry name" value="Metallo-hydrolase/oxidoreductase"/>
    <property type="match status" value="1"/>
</dbReference>
<keyword evidence="6 12" id="KW-0862">Zinc</keyword>
<dbReference type="Gene3D" id="3.40.50.10710">
    <property type="entry name" value="Metallo-hydrolase/oxidoreductase"/>
    <property type="match status" value="1"/>
</dbReference>
<keyword evidence="12" id="KW-0106">Calcium</keyword>
<dbReference type="RefSeq" id="WP_088970367.1">
    <property type="nucleotide sequence ID" value="NZ_JBHLYF010000022.1"/>
</dbReference>
<keyword evidence="8 9" id="KW-0694">RNA-binding</keyword>
<dbReference type="InterPro" id="IPR030854">
    <property type="entry name" value="RNase_J_bac"/>
</dbReference>
<dbReference type="InterPro" id="IPR011108">
    <property type="entry name" value="RMMBL"/>
</dbReference>
<feature type="binding site" evidence="12">
    <location>
        <position position="151"/>
    </location>
    <ligand>
        <name>Zn(2+)</name>
        <dbReference type="ChEBI" id="CHEBI:29105"/>
        <label>1</label>
        <note>catalytic</note>
    </ligand>
</feature>
<evidence type="ECO:0000313" key="14">
    <source>
        <dbReference type="EMBL" id="SCG48239.1"/>
    </source>
</evidence>
<feature type="binding site" evidence="12">
    <location>
        <position position="59"/>
    </location>
    <ligand>
        <name>Ca(2+)</name>
        <dbReference type="ChEBI" id="CHEBI:29108"/>
    </ligand>
</feature>
<dbReference type="SMART" id="SM00849">
    <property type="entry name" value="Lactamase_B"/>
    <property type="match status" value="1"/>
</dbReference>
<comment type="cofactor">
    <cofactor evidence="12">
        <name>Zn(2+)</name>
        <dbReference type="ChEBI" id="CHEBI:29105"/>
    </cofactor>
    <text evidence="12">Binds 2 Zn(2+) ions per subunit. It is not clear if Zn(2+) or Mg(2+) is physiologically important.</text>
</comment>
<keyword evidence="4 9" id="KW-0255">Endonuclease</keyword>